<evidence type="ECO:0000313" key="2">
    <source>
        <dbReference type="EMBL" id="MYL18602.1"/>
    </source>
</evidence>
<dbReference type="PANTHER" id="PTHR43792:SF1">
    <property type="entry name" value="N-ACETYLTRANSFERASE DOMAIN-CONTAINING PROTEIN"/>
    <property type="match status" value="1"/>
</dbReference>
<dbReference type="Pfam" id="PF13302">
    <property type="entry name" value="Acetyltransf_3"/>
    <property type="match status" value="1"/>
</dbReference>
<dbReference type="CDD" id="cd04301">
    <property type="entry name" value="NAT_SF"/>
    <property type="match status" value="1"/>
</dbReference>
<dbReference type="SUPFAM" id="SSF55729">
    <property type="entry name" value="Acyl-CoA N-acyltransferases (Nat)"/>
    <property type="match status" value="1"/>
</dbReference>
<dbReference type="InterPro" id="IPR051531">
    <property type="entry name" value="N-acetyltransferase"/>
</dbReference>
<comment type="caution">
    <text evidence="2">The sequence shown here is derived from an EMBL/GenBank/DDBJ whole genome shotgun (WGS) entry which is preliminary data.</text>
</comment>
<sequence length="168" mass="19392">MWSSPRIQFRSYRKEDFSFLFGMLSDSEMMTYIGDGGVKTKQEALAFLHWIHTHEESDPDLGLKVLVEKESGERIGHAGLVPQQVDGKEEVEIGYWIINEFQGRGYAREAAAFLLRYAREYRDEERYISLIQPDNTASVKIACSIGMQRSKRLLMNEGEVDVYMITIK</sequence>
<dbReference type="PROSITE" id="PS51186">
    <property type="entry name" value="GNAT"/>
    <property type="match status" value="1"/>
</dbReference>
<dbReference type="Gene3D" id="3.40.630.30">
    <property type="match status" value="1"/>
</dbReference>
<keyword evidence="2" id="KW-0808">Transferase</keyword>
<dbReference type="RefSeq" id="WP_160835059.1">
    <property type="nucleotide sequence ID" value="NZ_WMET01000001.1"/>
</dbReference>
<reference evidence="2 3" key="1">
    <citation type="submission" date="2019-11" db="EMBL/GenBank/DDBJ databases">
        <title>Genome sequences of 17 halophilic strains isolated from different environments.</title>
        <authorList>
            <person name="Furrow R.E."/>
        </authorList>
    </citation>
    <scope>NUCLEOTIDE SEQUENCE [LARGE SCALE GENOMIC DNA]</scope>
    <source>
        <strain evidence="2 3">22511_23_Filter</strain>
    </source>
</reference>
<dbReference type="InterPro" id="IPR000182">
    <property type="entry name" value="GNAT_dom"/>
</dbReference>
<accession>A0A845DQE8</accession>
<evidence type="ECO:0000313" key="3">
    <source>
        <dbReference type="Proteomes" id="UP000460949"/>
    </source>
</evidence>
<proteinExistence type="predicted"/>
<organism evidence="2 3">
    <name type="scientific">Halobacillus litoralis</name>
    <dbReference type="NCBI Taxonomy" id="45668"/>
    <lineage>
        <taxon>Bacteria</taxon>
        <taxon>Bacillati</taxon>
        <taxon>Bacillota</taxon>
        <taxon>Bacilli</taxon>
        <taxon>Bacillales</taxon>
        <taxon>Bacillaceae</taxon>
        <taxon>Halobacillus</taxon>
    </lineage>
</organism>
<name>A0A845DQE8_9BACI</name>
<feature type="domain" description="N-acetyltransferase" evidence="1">
    <location>
        <begin position="7"/>
        <end position="168"/>
    </location>
</feature>
<dbReference type="PANTHER" id="PTHR43792">
    <property type="entry name" value="GNAT FAMILY, PUTATIVE (AFU_ORTHOLOGUE AFUA_3G00765)-RELATED-RELATED"/>
    <property type="match status" value="1"/>
</dbReference>
<evidence type="ECO:0000259" key="1">
    <source>
        <dbReference type="PROSITE" id="PS51186"/>
    </source>
</evidence>
<dbReference type="InterPro" id="IPR016181">
    <property type="entry name" value="Acyl_CoA_acyltransferase"/>
</dbReference>
<gene>
    <name evidence="2" type="ORF">GLW04_01800</name>
</gene>
<protein>
    <submittedName>
        <fullName evidence="2">GNAT family N-acetyltransferase</fullName>
    </submittedName>
</protein>
<dbReference type="Proteomes" id="UP000460949">
    <property type="component" value="Unassembled WGS sequence"/>
</dbReference>
<dbReference type="EMBL" id="WMET01000001">
    <property type="protein sequence ID" value="MYL18602.1"/>
    <property type="molecule type" value="Genomic_DNA"/>
</dbReference>
<dbReference type="AlphaFoldDB" id="A0A845DQE8"/>
<dbReference type="GO" id="GO:0016747">
    <property type="term" value="F:acyltransferase activity, transferring groups other than amino-acyl groups"/>
    <property type="evidence" value="ECO:0007669"/>
    <property type="project" value="InterPro"/>
</dbReference>